<evidence type="ECO:0000256" key="4">
    <source>
        <dbReference type="SAM" id="Coils"/>
    </source>
</evidence>
<feature type="compositionally biased region" description="Low complexity" evidence="5">
    <location>
        <begin position="1613"/>
        <end position="1632"/>
    </location>
</feature>
<dbReference type="PANTHER" id="PTHR18898:SF2">
    <property type="entry name" value="NUCLEOPROTEIN TPR"/>
    <property type="match status" value="1"/>
</dbReference>
<dbReference type="OrthoDB" id="343070at2759"/>
<dbReference type="Pfam" id="PF07926">
    <property type="entry name" value="TPR_MLP1_2"/>
    <property type="match status" value="1"/>
</dbReference>
<dbReference type="GO" id="GO:0006606">
    <property type="term" value="P:protein import into nucleus"/>
    <property type="evidence" value="ECO:0007669"/>
    <property type="project" value="InterPro"/>
</dbReference>
<dbReference type="EMBL" id="JAMQYH010000002">
    <property type="protein sequence ID" value="KAJ1696112.1"/>
    <property type="molecule type" value="Genomic_DNA"/>
</dbReference>
<feature type="coiled-coil region" evidence="4">
    <location>
        <begin position="21"/>
        <end position="73"/>
    </location>
</feature>
<evidence type="ECO:0000256" key="3">
    <source>
        <dbReference type="ARBA" id="ARBA00023242"/>
    </source>
</evidence>
<feature type="compositionally biased region" description="Basic and acidic residues" evidence="5">
    <location>
        <begin position="1812"/>
        <end position="1823"/>
    </location>
</feature>
<feature type="compositionally biased region" description="Basic and acidic residues" evidence="5">
    <location>
        <begin position="1994"/>
        <end position="2003"/>
    </location>
</feature>
<evidence type="ECO:0000256" key="2">
    <source>
        <dbReference type="ARBA" id="ARBA00023054"/>
    </source>
</evidence>
<feature type="compositionally biased region" description="Polar residues" evidence="5">
    <location>
        <begin position="1690"/>
        <end position="1705"/>
    </location>
</feature>
<dbReference type="GO" id="GO:0017056">
    <property type="term" value="F:structural constituent of nuclear pore"/>
    <property type="evidence" value="ECO:0007669"/>
    <property type="project" value="TreeGrafter"/>
</dbReference>
<feature type="coiled-coil region" evidence="4">
    <location>
        <begin position="451"/>
        <end position="537"/>
    </location>
</feature>
<feature type="coiled-coil region" evidence="4">
    <location>
        <begin position="1251"/>
        <end position="1398"/>
    </location>
</feature>
<evidence type="ECO:0000259" key="7">
    <source>
        <dbReference type="Pfam" id="PF25481"/>
    </source>
</evidence>
<feature type="compositionally biased region" description="Basic and acidic residues" evidence="5">
    <location>
        <begin position="1910"/>
        <end position="1928"/>
    </location>
</feature>
<feature type="coiled-coil region" evidence="4">
    <location>
        <begin position="1449"/>
        <end position="1551"/>
    </location>
</feature>
<dbReference type="Proteomes" id="UP001151287">
    <property type="component" value="Unassembled WGS sequence"/>
</dbReference>
<feature type="compositionally biased region" description="Low complexity" evidence="5">
    <location>
        <begin position="1930"/>
        <end position="1939"/>
    </location>
</feature>
<dbReference type="InterPro" id="IPR012929">
    <property type="entry name" value="Nucleoprot-TPR/MLP1-2_dom"/>
</dbReference>
<feature type="compositionally biased region" description="Acidic residues" evidence="5">
    <location>
        <begin position="1802"/>
        <end position="1811"/>
    </location>
</feature>
<evidence type="ECO:0000313" key="9">
    <source>
        <dbReference type="EMBL" id="KAJ1696112.1"/>
    </source>
</evidence>
<gene>
    <name evidence="9" type="ORF">LUZ63_004624</name>
</gene>
<dbReference type="GO" id="GO:0005643">
    <property type="term" value="C:nuclear pore"/>
    <property type="evidence" value="ECO:0007669"/>
    <property type="project" value="TreeGrafter"/>
</dbReference>
<protein>
    <recommendedName>
        <fullName evidence="11">Nucleoprotein TPR/MLP1 domain-containing protein</fullName>
    </recommendedName>
</protein>
<feature type="compositionally biased region" description="Acidic residues" evidence="5">
    <location>
        <begin position="1853"/>
        <end position="1881"/>
    </location>
</feature>
<keyword evidence="2 4" id="KW-0175">Coiled coil</keyword>
<keyword evidence="3" id="KW-0539">Nucleus</keyword>
<comment type="caution">
    <text evidence="9">The sequence shown here is derived from an EMBL/GenBank/DDBJ whole genome shotgun (WGS) entry which is preliminary data.</text>
</comment>
<comment type="subcellular location">
    <subcellularLocation>
        <location evidence="1">Nucleus</location>
    </subcellularLocation>
</comment>
<feature type="region of interest" description="Disordered" evidence="5">
    <location>
        <begin position="1596"/>
        <end position="2036"/>
    </location>
</feature>
<feature type="domain" description="Nucleoprotein TPR/MLP1-2" evidence="6">
    <location>
        <begin position="1035"/>
        <end position="1161"/>
    </location>
</feature>
<feature type="compositionally biased region" description="Low complexity" evidence="5">
    <location>
        <begin position="1948"/>
        <end position="1961"/>
    </location>
</feature>
<feature type="coiled-coil region" evidence="4">
    <location>
        <begin position="232"/>
        <end position="266"/>
    </location>
</feature>
<dbReference type="PANTHER" id="PTHR18898">
    <property type="entry name" value="NUCLEOPROTEIN TPR-RELATED"/>
    <property type="match status" value="1"/>
</dbReference>
<organism evidence="9 10">
    <name type="scientific">Rhynchospora breviuscula</name>
    <dbReference type="NCBI Taxonomy" id="2022672"/>
    <lineage>
        <taxon>Eukaryota</taxon>
        <taxon>Viridiplantae</taxon>
        <taxon>Streptophyta</taxon>
        <taxon>Embryophyta</taxon>
        <taxon>Tracheophyta</taxon>
        <taxon>Spermatophyta</taxon>
        <taxon>Magnoliopsida</taxon>
        <taxon>Liliopsida</taxon>
        <taxon>Poales</taxon>
        <taxon>Cyperaceae</taxon>
        <taxon>Cyperoideae</taxon>
        <taxon>Rhynchosporeae</taxon>
        <taxon>Rhynchospora</taxon>
    </lineage>
</organism>
<feature type="coiled-coil region" evidence="4">
    <location>
        <begin position="676"/>
        <end position="868"/>
    </location>
</feature>
<dbReference type="InterPro" id="IPR057577">
    <property type="entry name" value="Nucleoprot-TPR/MLP1_dom"/>
</dbReference>
<feature type="coiled-coil region" evidence="4">
    <location>
        <begin position="299"/>
        <end position="362"/>
    </location>
</feature>
<keyword evidence="10" id="KW-1185">Reference proteome</keyword>
<feature type="domain" description="NUA/TPR/MLP1-2-like" evidence="8">
    <location>
        <begin position="496"/>
        <end position="593"/>
    </location>
</feature>
<dbReference type="GO" id="GO:0006406">
    <property type="term" value="P:mRNA export from nucleus"/>
    <property type="evidence" value="ECO:0007669"/>
    <property type="project" value="TreeGrafter"/>
</dbReference>
<proteinExistence type="predicted"/>
<evidence type="ECO:0000256" key="5">
    <source>
        <dbReference type="SAM" id="MobiDB-lite"/>
    </source>
</evidence>
<reference evidence="9" key="1">
    <citation type="journal article" date="2022" name="Cell">
        <title>Repeat-based holocentromeres influence genome architecture and karyotype evolution.</title>
        <authorList>
            <person name="Hofstatter P.G."/>
            <person name="Thangavel G."/>
            <person name="Lux T."/>
            <person name="Neumann P."/>
            <person name="Vondrak T."/>
            <person name="Novak P."/>
            <person name="Zhang M."/>
            <person name="Costa L."/>
            <person name="Castellani M."/>
            <person name="Scott A."/>
            <person name="Toegelov H."/>
            <person name="Fuchs J."/>
            <person name="Mata-Sucre Y."/>
            <person name="Dias Y."/>
            <person name="Vanzela A.L.L."/>
            <person name="Huettel B."/>
            <person name="Almeida C.C.S."/>
            <person name="Simkova H."/>
            <person name="Souza G."/>
            <person name="Pedrosa-Harand A."/>
            <person name="Macas J."/>
            <person name="Mayer K.F.X."/>
            <person name="Houben A."/>
            <person name="Marques A."/>
        </authorList>
    </citation>
    <scope>NUCLEOTIDE SEQUENCE</scope>
    <source>
        <strain evidence="9">RhyBre1mFocal</strain>
    </source>
</reference>
<evidence type="ECO:0008006" key="11">
    <source>
        <dbReference type="Google" id="ProtNLM"/>
    </source>
</evidence>
<sequence>MPLFLSEEELRALSHDAAAVADRADAAIRDLRRQLDTVKAEADAAAIASEQTCAILEQRYAALSADLDLLRSENAQLAASSEQHVSALAEAQAQKHQLHLKAIGKDGEMERLTVELAESQRSKRQSLDLLEQKDAEIREKNTTIQTYLDKIVVLTDKLAAKETRMQEIEIELTRCRATCNRISQEKELLEKHNSWLDEELKAKSNTLSEMRKSNMNSESKMSARIGDLERELSESLASLKRRNERVAELEQRVSYLEKELSTSKEAAATNEQRLNAELTTVSKLVELYKESSVEWSKKAGELEGVIKALEVHLTQVEEEYKEKLEKEVSIRSKLEKEAAEMREKLERLEIEIENARKNTEQNLLPVTNLQSGSTMQELFLSDSGMHSEGGDDQMIVPKIPPGISGTALAASLLREGWSLAKMYEQYQDAADALRHERWGRKHAEAVLERVLRDIEQKAELILDERAEHERMVEAYSLLNQKLEQALLEHESFENTIRSLKSELKRLERDNNIAQKEINDLTKQVAVLLKECQDIQIRCGGSSLSASLMGGEGGVDLSDSPGQMTFKDISGLVEQNVVLQSQVQRLSAELEKKDEELKEGFEIEKQKLEHDGASKIEAVLKRLEEQQCMIETLHTSVAMYKRLYEEERKSHSSGDPLPKGVPDGNGDIVLRIENVQTEASKNENNQLLERSRKLEEELTALRSEITALRLERDKMALEAEFSKERLNSSIMELEHQRKGANAVSARNVELTHLIVDYQKRLRESSDSVQTAEENARKFSMEISILKHEKEIVVNSEKRAIEEVHDLSDKVHRLQSTLDTLQATEEVRENARASEKQKQVDYIKRLEQEWAEAKKELQEERDRVRTLTVEKEKTIETSMKQVEEMRKELSDAWRAVSSAETRAAIAEAKCSDLDGKSGGKDGRGNNFMAAANAVDTNLWKAKEELEKLREDAQANKNYMLQYKEIAQTNEAALKQIESVHEEYKEEAEKSKKSLEDEVASLRSKLSELEEIYQSKCQEAASAIEEKDKQLFSLGLDISVLKDEITEKSEQIETLQIHVSSLKEELDREHKRWRTAQDNYERQVVMQAETIQELTNTSKELSILQNELARLRDNLDAQKTENEILKASLEHEKLELQKERDEALRKYNETNEQNKLLHSRLESLHVRLADKEQSSAGYSVDSKAENDLHNVISYLRRSKEIAETEISLLKQEKLRLQSELDIAVKASQDAQAMLRSHVENARANIFKDEEFKSLQLQVREINLLRESNIQLREENKQNFEECQKLREEAQKAKVEAESSRSLLAEKQIELEKCQKELDLKRTEAENLNNRIKELVESSKNIDPKEHERIKDEFHHIKVLLDDNYKELEQAKNQILEKEQVALKLEENLAKCQADLAVRENKLNEVLQVEAILRADIERHKRFNIGAKRKSEALLLKEREDFNKEREGYFKDKEGLIKEKEGLIREKEGLLKQIEELKSILAGRKSMGESSTDQAAKEKDTRIQMLERTLERERQEKEKEKTRRKNGELIVKRLYDNVQMDKKKVEDELAKHKKHIAVVLESSALAASQMPSQVTLDEQTIAYFSSVTTLESSASSLQEGQGGLSAVSETSNAEALQAPARQATPAPPARTVTPPAKVIERRMAATSVVSRPTEVRKPGRRLVRPALERTEQPQTDTEMPAAETGATTDEIKTGTISQATETPSASSSLVRKRGLSSEPREEPGTQEIAADLSEDTVPPQKKHKETDVSQETTQDSTESTPAPVVPAVPASPEISEVTPELVIPADNVDAPGSAEEMDADQPGGEEIIEPTGEEDSTNKDDMDLEEKSQEEEEQQLETDATVIALEEGEAAQNLPSEGEEDREEGELPEEQDQAQDDIPGEDDNPETTPTRTDEMEETLEPASPEPATELGEITEERNEGAEIVDEGAKSNEEAPPFVAPVVPKRIVRLRGSSSSSVRNNTESSVAGGSPAAENQGSGTPPAETEASDGASRGGRTIRLSERARENAALRQARILQPQPAGRGRGQGSRGTRTRGRGAGR</sequence>
<dbReference type="Pfam" id="PF25785">
    <property type="entry name" value="TPR"/>
    <property type="match status" value="1"/>
</dbReference>
<feature type="domain" description="Nucleoprotein TPR/MPL1" evidence="7">
    <location>
        <begin position="171"/>
        <end position="249"/>
    </location>
</feature>
<dbReference type="Pfam" id="PF25481">
    <property type="entry name" value="Nucleoprot-TPR"/>
    <property type="match status" value="1"/>
</dbReference>
<feature type="coiled-coil region" evidence="4">
    <location>
        <begin position="151"/>
        <end position="185"/>
    </location>
</feature>
<evidence type="ECO:0000313" key="10">
    <source>
        <dbReference type="Proteomes" id="UP001151287"/>
    </source>
</evidence>
<evidence type="ECO:0000259" key="6">
    <source>
        <dbReference type="Pfam" id="PF07926"/>
    </source>
</evidence>
<dbReference type="InterPro" id="IPR057974">
    <property type="entry name" value="NUA/TPR/MLP1-2-like_dom"/>
</dbReference>
<name>A0A9Q0CM20_9POAL</name>
<feature type="coiled-coil region" evidence="4">
    <location>
        <begin position="929"/>
        <end position="1150"/>
    </location>
</feature>
<feature type="compositionally biased region" description="Basic residues" evidence="5">
    <location>
        <begin position="2027"/>
        <end position="2036"/>
    </location>
</feature>
<evidence type="ECO:0000256" key="1">
    <source>
        <dbReference type="ARBA" id="ARBA00004123"/>
    </source>
</evidence>
<accession>A0A9Q0CM20</accession>
<feature type="compositionally biased region" description="Low complexity" evidence="5">
    <location>
        <begin position="1745"/>
        <end position="1766"/>
    </location>
</feature>
<evidence type="ECO:0000259" key="8">
    <source>
        <dbReference type="Pfam" id="PF25785"/>
    </source>
</evidence>